<proteinExistence type="predicted"/>
<gene>
    <name evidence="2" type="ORF">APLA_LOCUS8621</name>
</gene>
<name>A0A8S1A520_ARCPL</name>
<dbReference type="Proteomes" id="UP000494106">
    <property type="component" value="Unassembled WGS sequence"/>
</dbReference>
<feature type="chain" id="PRO_5035722962" description="Ommochrome-binding protein-like" evidence="1">
    <location>
        <begin position="32"/>
        <end position="305"/>
    </location>
</feature>
<dbReference type="SUPFAM" id="SSF101898">
    <property type="entry name" value="NHL repeat"/>
    <property type="match status" value="1"/>
</dbReference>
<protein>
    <recommendedName>
        <fullName evidence="4">Ommochrome-binding protein-like</fullName>
    </recommendedName>
</protein>
<evidence type="ECO:0000313" key="2">
    <source>
        <dbReference type="EMBL" id="CAB3241442.1"/>
    </source>
</evidence>
<dbReference type="OrthoDB" id="7076776at2759"/>
<evidence type="ECO:0000256" key="1">
    <source>
        <dbReference type="SAM" id="SignalP"/>
    </source>
</evidence>
<keyword evidence="1" id="KW-0732">Signal</keyword>
<evidence type="ECO:0008006" key="4">
    <source>
        <dbReference type="Google" id="ProtNLM"/>
    </source>
</evidence>
<evidence type="ECO:0000313" key="3">
    <source>
        <dbReference type="Proteomes" id="UP000494106"/>
    </source>
</evidence>
<sequence length="305" mass="34750">MRQDGQQCVKDTKMIPLVVLLGIASSFVVQAESQECTSCILLNTTCYNISYVLDLQANFRKRVVIPKMAILRSKNILFYSYEPVFEDEEYYKIGFQSLDNESSVGILNIFGGQILNLGTFDIDQDSNSIYFGGSEGIFVLDTNLNKMSFYSSREDSITNIFYKNRVFFTKNNERGIVFKKGSEFITLYDNILAKNFVITKYDVFVILHNTGLFVVKGEERHKISGNAFFRGITMDLEGTVYTWWIDGIYKVVIKKNLRHSKVVRVAVLPDIGAMTFDNDNNILFTSDKSLYVMKQSKTGCSVGEE</sequence>
<organism evidence="2 3">
    <name type="scientific">Arctia plantaginis</name>
    <name type="common">Wood tiger moth</name>
    <name type="synonym">Phalaena plantaginis</name>
    <dbReference type="NCBI Taxonomy" id="874455"/>
    <lineage>
        <taxon>Eukaryota</taxon>
        <taxon>Metazoa</taxon>
        <taxon>Ecdysozoa</taxon>
        <taxon>Arthropoda</taxon>
        <taxon>Hexapoda</taxon>
        <taxon>Insecta</taxon>
        <taxon>Pterygota</taxon>
        <taxon>Neoptera</taxon>
        <taxon>Endopterygota</taxon>
        <taxon>Lepidoptera</taxon>
        <taxon>Glossata</taxon>
        <taxon>Ditrysia</taxon>
        <taxon>Noctuoidea</taxon>
        <taxon>Erebidae</taxon>
        <taxon>Arctiinae</taxon>
        <taxon>Arctia</taxon>
    </lineage>
</organism>
<dbReference type="EMBL" id="CADEBC010000510">
    <property type="protein sequence ID" value="CAB3241442.1"/>
    <property type="molecule type" value="Genomic_DNA"/>
</dbReference>
<accession>A0A8S1A520</accession>
<keyword evidence="3" id="KW-1185">Reference proteome</keyword>
<feature type="signal peptide" evidence="1">
    <location>
        <begin position="1"/>
        <end position="31"/>
    </location>
</feature>
<dbReference type="AlphaFoldDB" id="A0A8S1A520"/>
<comment type="caution">
    <text evidence="2">The sequence shown here is derived from an EMBL/GenBank/DDBJ whole genome shotgun (WGS) entry which is preliminary data.</text>
</comment>
<reference evidence="2 3" key="1">
    <citation type="submission" date="2020-04" db="EMBL/GenBank/DDBJ databases">
        <authorList>
            <person name="Wallbank WR R."/>
            <person name="Pardo Diaz C."/>
            <person name="Kozak K."/>
            <person name="Martin S."/>
            <person name="Jiggins C."/>
            <person name="Moest M."/>
            <person name="Warren A I."/>
            <person name="Byers J.R.P. K."/>
            <person name="Montejo-Kovacevich G."/>
            <person name="Yen C E."/>
        </authorList>
    </citation>
    <scope>NUCLEOTIDE SEQUENCE [LARGE SCALE GENOMIC DNA]</scope>
</reference>